<dbReference type="Gene3D" id="2.10.270.10">
    <property type="entry name" value="Cholin Binding"/>
    <property type="match status" value="1"/>
</dbReference>
<keyword evidence="6" id="KW-0645">Protease</keyword>
<name>A0A3P3PXU5_9FIRM</name>
<organism evidence="6 7">
    <name type="scientific">Lachnoanaerobaculum orale</name>
    <dbReference type="NCBI Taxonomy" id="979627"/>
    <lineage>
        <taxon>Bacteria</taxon>
        <taxon>Bacillati</taxon>
        <taxon>Bacillota</taxon>
        <taxon>Clostridia</taxon>
        <taxon>Lachnospirales</taxon>
        <taxon>Lachnospiraceae</taxon>
        <taxon>Lachnoanaerobaculum</taxon>
    </lineage>
</organism>
<evidence type="ECO:0000313" key="7">
    <source>
        <dbReference type="Proteomes" id="UP000276982"/>
    </source>
</evidence>
<keyword evidence="7" id="KW-1185">Reference proteome</keyword>
<dbReference type="SUPFAM" id="SSF55797">
    <property type="entry name" value="PR-1-like"/>
    <property type="match status" value="1"/>
</dbReference>
<dbReference type="Gene3D" id="3.40.33.10">
    <property type="entry name" value="CAP"/>
    <property type="match status" value="1"/>
</dbReference>
<gene>
    <name evidence="6" type="ORF">EHW90_12410</name>
</gene>
<accession>A0A3P3PXU5</accession>
<evidence type="ECO:0000256" key="3">
    <source>
        <dbReference type="SAM" id="MobiDB-lite"/>
    </source>
</evidence>
<evidence type="ECO:0000256" key="4">
    <source>
        <dbReference type="SAM" id="SignalP"/>
    </source>
</evidence>
<feature type="repeat" description="Cell wall-binding" evidence="2">
    <location>
        <begin position="49"/>
        <end position="68"/>
    </location>
</feature>
<keyword evidence="4" id="KW-0732">Signal</keyword>
<keyword evidence="6" id="KW-0378">Hydrolase</keyword>
<dbReference type="InterPro" id="IPR014044">
    <property type="entry name" value="CAP_dom"/>
</dbReference>
<feature type="compositionally biased region" description="Low complexity" evidence="3">
    <location>
        <begin position="202"/>
        <end position="243"/>
    </location>
</feature>
<comment type="caution">
    <text evidence="6">The sequence shown here is derived from an EMBL/GenBank/DDBJ whole genome shotgun (WGS) entry which is preliminary data.</text>
</comment>
<dbReference type="PROSITE" id="PS51170">
    <property type="entry name" value="CW"/>
    <property type="match status" value="1"/>
</dbReference>
<dbReference type="RefSeq" id="WP_124952997.1">
    <property type="nucleotide sequence ID" value="NZ_RRCM01000003.1"/>
</dbReference>
<dbReference type="EMBL" id="RRCM01000003">
    <property type="protein sequence ID" value="RRJ13792.1"/>
    <property type="molecule type" value="Genomic_DNA"/>
</dbReference>
<feature type="signal peptide" evidence="4">
    <location>
        <begin position="1"/>
        <end position="26"/>
    </location>
</feature>
<dbReference type="Pfam" id="PF00188">
    <property type="entry name" value="CAP"/>
    <property type="match status" value="1"/>
</dbReference>
<feature type="chain" id="PRO_5018252608" evidence="4">
    <location>
        <begin position="27"/>
        <end position="442"/>
    </location>
</feature>
<feature type="compositionally biased region" description="Gly residues" evidence="3">
    <location>
        <begin position="120"/>
        <end position="160"/>
    </location>
</feature>
<dbReference type="GO" id="GO:0008233">
    <property type="term" value="F:peptidase activity"/>
    <property type="evidence" value="ECO:0007669"/>
    <property type="project" value="UniProtKB-KW"/>
</dbReference>
<feature type="compositionally biased region" description="Low complexity" evidence="3">
    <location>
        <begin position="161"/>
        <end position="194"/>
    </location>
</feature>
<evidence type="ECO:0000259" key="5">
    <source>
        <dbReference type="Pfam" id="PF00188"/>
    </source>
</evidence>
<keyword evidence="1" id="KW-0677">Repeat</keyword>
<dbReference type="AlphaFoldDB" id="A0A3P3PXU5"/>
<evidence type="ECO:0000313" key="6">
    <source>
        <dbReference type="EMBL" id="RRJ13792.1"/>
    </source>
</evidence>
<dbReference type="GO" id="GO:0006508">
    <property type="term" value="P:proteolysis"/>
    <property type="evidence" value="ECO:0007669"/>
    <property type="project" value="UniProtKB-KW"/>
</dbReference>
<evidence type="ECO:0000256" key="1">
    <source>
        <dbReference type="ARBA" id="ARBA00022737"/>
    </source>
</evidence>
<evidence type="ECO:0000256" key="2">
    <source>
        <dbReference type="PROSITE-ProRule" id="PRU00591"/>
    </source>
</evidence>
<feature type="compositionally biased region" description="Polar residues" evidence="3">
    <location>
        <begin position="244"/>
        <end position="256"/>
    </location>
</feature>
<dbReference type="Pfam" id="PF19085">
    <property type="entry name" value="Choline_bind_2"/>
    <property type="match status" value="1"/>
</dbReference>
<sequence>MNLIKKLLCSVSAVAVSALLALPVMAADAQWKRNDKGWWYEEANGAYPTNQWKLINNKWYYFDNIGYMLENRWVGNYYVGADGAMLVSTSTPDGYYVDATGKWVEGIKRTVNISKRSGTSSGGGRSGGSGRSSGRRSSGGSGGSSGGGRSSGGSSSGGSSSGSSSSGSSGGSTITTNTNTGNTGSNTNANTSGGNHQVVTPNASNNNNANTSTNIGNTSVNTQNNNVANTGNNNTPSTVVTPNASNNAANTVTQVSSEETRVIDALKAMGVSEKEAKLYYIINAYRESQGLQKLSFSKSLTIVARTHVSDSNTYTPENQRDSRGMQGNLHSWSNHGSWTPVVYTSDHEYAANMWSKPRELTSYTGNGYEISSWYSGNITPEDALDLWKNSSGHNAVMTTQGNWSDLKTMGVAIDGKYAHVWFGSAADPAGYYDVANYQVLHP</sequence>
<protein>
    <submittedName>
        <fullName evidence="6">Serine protease</fullName>
    </submittedName>
</protein>
<feature type="region of interest" description="Disordered" evidence="3">
    <location>
        <begin position="114"/>
        <end position="256"/>
    </location>
</feature>
<feature type="domain" description="SCP" evidence="5">
    <location>
        <begin position="281"/>
        <end position="413"/>
    </location>
</feature>
<proteinExistence type="predicted"/>
<dbReference type="Proteomes" id="UP000276982">
    <property type="component" value="Unassembled WGS sequence"/>
</dbReference>
<dbReference type="InterPro" id="IPR018337">
    <property type="entry name" value="Cell_wall/Cho-bd_repeat"/>
</dbReference>
<dbReference type="SUPFAM" id="SSF69360">
    <property type="entry name" value="Cell wall binding repeat"/>
    <property type="match status" value="1"/>
</dbReference>
<dbReference type="InterPro" id="IPR035940">
    <property type="entry name" value="CAP_sf"/>
</dbReference>
<reference evidence="6 7" key="1">
    <citation type="submission" date="2018-11" db="EMBL/GenBank/DDBJ databases">
        <title>Genome sequencing of Lachnoanaerobaculum orale DSM 24553T.</title>
        <authorList>
            <person name="Kook J.-K."/>
            <person name="Park S.-N."/>
            <person name="Lim Y.K."/>
        </authorList>
    </citation>
    <scope>NUCLEOTIDE SEQUENCE [LARGE SCALE GENOMIC DNA]</scope>
    <source>
        <strain evidence="6 7">DSM 24553</strain>
    </source>
</reference>